<dbReference type="InterPro" id="IPR002656">
    <property type="entry name" value="Acyl_transf_3_dom"/>
</dbReference>
<evidence type="ECO:0000256" key="7">
    <source>
        <dbReference type="SAM" id="Phobius"/>
    </source>
</evidence>
<proteinExistence type="inferred from homology"/>
<evidence type="ECO:0000313" key="10">
    <source>
        <dbReference type="Proteomes" id="UP001589858"/>
    </source>
</evidence>
<evidence type="ECO:0000256" key="1">
    <source>
        <dbReference type="ARBA" id="ARBA00004651"/>
    </source>
</evidence>
<evidence type="ECO:0000256" key="5">
    <source>
        <dbReference type="ARBA" id="ARBA00022989"/>
    </source>
</evidence>
<keyword evidence="9" id="KW-0808">Transferase</keyword>
<feature type="transmembrane region" description="Helical" evidence="7">
    <location>
        <begin position="50"/>
        <end position="69"/>
    </location>
</feature>
<keyword evidence="9" id="KW-0012">Acyltransferase</keyword>
<dbReference type="PANTHER" id="PTHR40074">
    <property type="entry name" value="O-ACETYLTRANSFERASE WECH"/>
    <property type="match status" value="1"/>
</dbReference>
<evidence type="ECO:0000313" key="9">
    <source>
        <dbReference type="EMBL" id="MFC0683904.1"/>
    </source>
</evidence>
<name>A0ABV6S506_9SPHN</name>
<gene>
    <name evidence="9" type="ORF">ACFFF8_04800</name>
</gene>
<reference evidence="9 10" key="1">
    <citation type="submission" date="2024-09" db="EMBL/GenBank/DDBJ databases">
        <authorList>
            <person name="Sun Q."/>
            <person name="Mori K."/>
        </authorList>
    </citation>
    <scope>NUCLEOTIDE SEQUENCE [LARGE SCALE GENOMIC DNA]</scope>
    <source>
        <strain evidence="9 10">CICC 11035S</strain>
    </source>
</reference>
<keyword evidence="6 7" id="KW-0472">Membrane</keyword>
<dbReference type="Proteomes" id="UP001589858">
    <property type="component" value="Unassembled WGS sequence"/>
</dbReference>
<feature type="transmembrane region" description="Helical" evidence="7">
    <location>
        <begin position="20"/>
        <end position="38"/>
    </location>
</feature>
<accession>A0ABV6S506</accession>
<dbReference type="RefSeq" id="WP_379489286.1">
    <property type="nucleotide sequence ID" value="NZ_JBHLTM010000017.1"/>
</dbReference>
<dbReference type="PANTHER" id="PTHR40074:SF2">
    <property type="entry name" value="O-ACETYLTRANSFERASE WECH"/>
    <property type="match status" value="1"/>
</dbReference>
<dbReference type="EMBL" id="JBHLTM010000017">
    <property type="protein sequence ID" value="MFC0683904.1"/>
    <property type="molecule type" value="Genomic_DNA"/>
</dbReference>
<evidence type="ECO:0000256" key="6">
    <source>
        <dbReference type="ARBA" id="ARBA00023136"/>
    </source>
</evidence>
<dbReference type="GO" id="GO:0016746">
    <property type="term" value="F:acyltransferase activity"/>
    <property type="evidence" value="ECO:0007669"/>
    <property type="project" value="UniProtKB-KW"/>
</dbReference>
<dbReference type="Pfam" id="PF01757">
    <property type="entry name" value="Acyl_transf_3"/>
    <property type="match status" value="1"/>
</dbReference>
<protein>
    <submittedName>
        <fullName evidence="9">Acyltransferase family protein</fullName>
    </submittedName>
</protein>
<evidence type="ECO:0000259" key="8">
    <source>
        <dbReference type="Pfam" id="PF01757"/>
    </source>
</evidence>
<evidence type="ECO:0000256" key="3">
    <source>
        <dbReference type="ARBA" id="ARBA00022475"/>
    </source>
</evidence>
<evidence type="ECO:0000256" key="2">
    <source>
        <dbReference type="ARBA" id="ARBA00007400"/>
    </source>
</evidence>
<comment type="subcellular location">
    <subcellularLocation>
        <location evidence="1">Cell membrane</location>
        <topology evidence="1">Multi-pass membrane protein</topology>
    </subcellularLocation>
</comment>
<comment type="similarity">
    <text evidence="2">Belongs to the acyltransferase 3 family.</text>
</comment>
<feature type="transmembrane region" description="Helical" evidence="7">
    <location>
        <begin position="81"/>
        <end position="99"/>
    </location>
</feature>
<keyword evidence="10" id="KW-1185">Reference proteome</keyword>
<feature type="transmembrane region" description="Helical" evidence="7">
    <location>
        <begin position="148"/>
        <end position="168"/>
    </location>
</feature>
<keyword evidence="4 7" id="KW-0812">Transmembrane</keyword>
<feature type="domain" description="Acyltransferase 3" evidence="8">
    <location>
        <begin position="21"/>
        <end position="194"/>
    </location>
</feature>
<comment type="caution">
    <text evidence="9">The sequence shown here is derived from an EMBL/GenBank/DDBJ whole genome shotgun (WGS) entry which is preliminary data.</text>
</comment>
<feature type="transmembrane region" description="Helical" evidence="7">
    <location>
        <begin position="180"/>
        <end position="200"/>
    </location>
</feature>
<keyword evidence="5 7" id="KW-1133">Transmembrane helix</keyword>
<sequence>MATATSDTTQPSARGQSRLFAFDAARAIAALFVIAIHVPGGKAMMAFSEAARFAVPLFFAISGYFFVRSQETAAMARLTRLLKLYLFWVAAYLVADHFLHFWKTERPVIDLIFGGGAGFHLWFISGLIQCLALYYLLRVRLKLGWPALFALSGCLYLGNVLANSYALLPGLGWNPHDGPFFGLVFFCFGAWLRSTMWSGVQN</sequence>
<keyword evidence="3" id="KW-1003">Cell membrane</keyword>
<organism evidence="9 10">
    <name type="scientific">Novosphingobium clariflavum</name>
    <dbReference type="NCBI Taxonomy" id="2029884"/>
    <lineage>
        <taxon>Bacteria</taxon>
        <taxon>Pseudomonadati</taxon>
        <taxon>Pseudomonadota</taxon>
        <taxon>Alphaproteobacteria</taxon>
        <taxon>Sphingomonadales</taxon>
        <taxon>Sphingomonadaceae</taxon>
        <taxon>Novosphingobium</taxon>
    </lineage>
</organism>
<feature type="transmembrane region" description="Helical" evidence="7">
    <location>
        <begin position="111"/>
        <end position="136"/>
    </location>
</feature>
<evidence type="ECO:0000256" key="4">
    <source>
        <dbReference type="ARBA" id="ARBA00022692"/>
    </source>
</evidence>